<feature type="domain" description="Myb-like" evidence="2">
    <location>
        <begin position="7"/>
        <end position="61"/>
    </location>
</feature>
<dbReference type="CDD" id="cd00167">
    <property type="entry name" value="SANT"/>
    <property type="match status" value="1"/>
</dbReference>
<feature type="compositionally biased region" description="Acidic residues" evidence="1">
    <location>
        <begin position="137"/>
        <end position="151"/>
    </location>
</feature>
<protein>
    <recommendedName>
        <fullName evidence="2">Myb-like domain-containing protein</fullName>
    </recommendedName>
</protein>
<comment type="caution">
    <text evidence="3">The sequence shown here is derived from an EMBL/GenBank/DDBJ whole genome shotgun (WGS) entry which is preliminary data.</text>
</comment>
<evidence type="ECO:0000256" key="1">
    <source>
        <dbReference type="SAM" id="MobiDB-lite"/>
    </source>
</evidence>
<evidence type="ECO:0000313" key="3">
    <source>
        <dbReference type="EMBL" id="KAK5830446.1"/>
    </source>
</evidence>
<dbReference type="InterPro" id="IPR009057">
    <property type="entry name" value="Homeodomain-like_sf"/>
</dbReference>
<feature type="compositionally biased region" description="Polar residues" evidence="1">
    <location>
        <begin position="152"/>
        <end position="161"/>
    </location>
</feature>
<dbReference type="PANTHER" id="PTHR44042:SF15">
    <property type="entry name" value="DUPLICATED HOMEODOMAIN-LIKE SUPERFAMILY PROTEIN"/>
    <property type="match status" value="1"/>
</dbReference>
<reference evidence="3 4" key="1">
    <citation type="submission" date="2023-03" db="EMBL/GenBank/DDBJ databases">
        <title>WGS of Gossypium arboreum.</title>
        <authorList>
            <person name="Yu D."/>
        </authorList>
    </citation>
    <scope>NUCLEOTIDE SEQUENCE [LARGE SCALE GENOMIC DNA]</scope>
    <source>
        <tissue evidence="3">Leaf</tissue>
    </source>
</reference>
<sequence>MNPQNQNNNNLTNEWSPLENKLFEHAFLVFPEETSDRWQKIADRISGKSAKEVEEHFDMLLHDVYEIEAGRIEIPRYADDSSMLSSTWNSNNQIYFTSKSKHQLDNERKEGSPWTEEEHKAYENIIDSENAYSRESDNDDDDDDDGDDDGELNNSSVLKWN</sequence>
<evidence type="ECO:0000259" key="2">
    <source>
        <dbReference type="PROSITE" id="PS50090"/>
    </source>
</evidence>
<gene>
    <name evidence="3" type="ORF">PVK06_014240</name>
</gene>
<keyword evidence="4" id="KW-1185">Reference proteome</keyword>
<proteinExistence type="predicted"/>
<dbReference type="EMBL" id="JARKNE010000005">
    <property type="protein sequence ID" value="KAK5830446.1"/>
    <property type="molecule type" value="Genomic_DNA"/>
</dbReference>
<dbReference type="PROSITE" id="PS50090">
    <property type="entry name" value="MYB_LIKE"/>
    <property type="match status" value="1"/>
</dbReference>
<dbReference type="Proteomes" id="UP001358586">
    <property type="component" value="Chromosome 5"/>
</dbReference>
<feature type="region of interest" description="Disordered" evidence="1">
    <location>
        <begin position="99"/>
        <end position="161"/>
    </location>
</feature>
<dbReference type="Gene3D" id="1.10.10.60">
    <property type="entry name" value="Homeodomain-like"/>
    <property type="match status" value="1"/>
</dbReference>
<organism evidence="3 4">
    <name type="scientific">Gossypium arboreum</name>
    <name type="common">Tree cotton</name>
    <name type="synonym">Gossypium nanking</name>
    <dbReference type="NCBI Taxonomy" id="29729"/>
    <lineage>
        <taxon>Eukaryota</taxon>
        <taxon>Viridiplantae</taxon>
        <taxon>Streptophyta</taxon>
        <taxon>Embryophyta</taxon>
        <taxon>Tracheophyta</taxon>
        <taxon>Spermatophyta</taxon>
        <taxon>Magnoliopsida</taxon>
        <taxon>eudicotyledons</taxon>
        <taxon>Gunneridae</taxon>
        <taxon>Pentapetalae</taxon>
        <taxon>rosids</taxon>
        <taxon>malvids</taxon>
        <taxon>Malvales</taxon>
        <taxon>Malvaceae</taxon>
        <taxon>Malvoideae</taxon>
        <taxon>Gossypium</taxon>
    </lineage>
</organism>
<dbReference type="PANTHER" id="PTHR44042">
    <property type="entry name" value="DUPLICATED HOMEODOMAIN-LIKE SUPERFAMILY PROTEIN-RELATED"/>
    <property type="match status" value="1"/>
</dbReference>
<dbReference type="Pfam" id="PF00249">
    <property type="entry name" value="Myb_DNA-binding"/>
    <property type="match status" value="1"/>
</dbReference>
<evidence type="ECO:0000313" key="4">
    <source>
        <dbReference type="Proteomes" id="UP001358586"/>
    </source>
</evidence>
<dbReference type="InterPro" id="IPR001005">
    <property type="entry name" value="SANT/Myb"/>
</dbReference>
<accession>A0ABR0PU09</accession>
<dbReference type="SUPFAM" id="SSF46689">
    <property type="entry name" value="Homeodomain-like"/>
    <property type="match status" value="1"/>
</dbReference>
<dbReference type="SMART" id="SM00717">
    <property type="entry name" value="SANT"/>
    <property type="match status" value="1"/>
</dbReference>
<feature type="compositionally biased region" description="Basic and acidic residues" evidence="1">
    <location>
        <begin position="102"/>
        <end position="122"/>
    </location>
</feature>
<name>A0ABR0PU09_GOSAR</name>